<evidence type="ECO:0000313" key="3">
    <source>
        <dbReference type="Proteomes" id="UP001211907"/>
    </source>
</evidence>
<keyword evidence="3" id="KW-1185">Reference proteome</keyword>
<feature type="transmembrane region" description="Helical" evidence="1">
    <location>
        <begin position="252"/>
        <end position="278"/>
    </location>
</feature>
<keyword evidence="1" id="KW-1133">Transmembrane helix</keyword>
<name>A0AAD5XIQ6_9FUNG</name>
<evidence type="ECO:0000313" key="2">
    <source>
        <dbReference type="EMBL" id="KAJ3130845.1"/>
    </source>
</evidence>
<accession>A0AAD5XIQ6</accession>
<keyword evidence="1" id="KW-0812">Transmembrane</keyword>
<dbReference type="AlphaFoldDB" id="A0AAD5XIQ6"/>
<evidence type="ECO:0000256" key="1">
    <source>
        <dbReference type="SAM" id="Phobius"/>
    </source>
</evidence>
<dbReference type="Proteomes" id="UP001211907">
    <property type="component" value="Unassembled WGS sequence"/>
</dbReference>
<gene>
    <name evidence="2" type="ORF">HK100_007352</name>
</gene>
<protein>
    <submittedName>
        <fullName evidence="2">Uncharacterized protein</fullName>
    </submittedName>
</protein>
<comment type="caution">
    <text evidence="2">The sequence shown here is derived from an EMBL/GenBank/DDBJ whole genome shotgun (WGS) entry which is preliminary data.</text>
</comment>
<reference evidence="2" key="1">
    <citation type="submission" date="2020-05" db="EMBL/GenBank/DDBJ databases">
        <title>Phylogenomic resolution of chytrid fungi.</title>
        <authorList>
            <person name="Stajich J.E."/>
            <person name="Amses K."/>
            <person name="Simmons R."/>
            <person name="Seto K."/>
            <person name="Myers J."/>
            <person name="Bonds A."/>
            <person name="Quandt C.A."/>
            <person name="Barry K."/>
            <person name="Liu P."/>
            <person name="Grigoriev I."/>
            <person name="Longcore J.E."/>
            <person name="James T.Y."/>
        </authorList>
    </citation>
    <scope>NUCLEOTIDE SEQUENCE</scope>
    <source>
        <strain evidence="2">JEL0513</strain>
    </source>
</reference>
<proteinExistence type="predicted"/>
<organism evidence="2 3">
    <name type="scientific">Physocladia obscura</name>
    <dbReference type="NCBI Taxonomy" id="109957"/>
    <lineage>
        <taxon>Eukaryota</taxon>
        <taxon>Fungi</taxon>
        <taxon>Fungi incertae sedis</taxon>
        <taxon>Chytridiomycota</taxon>
        <taxon>Chytridiomycota incertae sedis</taxon>
        <taxon>Chytridiomycetes</taxon>
        <taxon>Chytridiales</taxon>
        <taxon>Chytriomycetaceae</taxon>
        <taxon>Physocladia</taxon>
    </lineage>
</organism>
<dbReference type="EMBL" id="JADGJH010000346">
    <property type="protein sequence ID" value="KAJ3130845.1"/>
    <property type="molecule type" value="Genomic_DNA"/>
</dbReference>
<keyword evidence="1" id="KW-0472">Membrane</keyword>
<sequence length="300" mass="33707">MLPIDYELPLMHLNDFKVGLTRSLEYILPAFGSKTTRRKVSIEQIILEFGEFRKLCIKTTKTIQDFYNNDDNNEESSVINLACIVNNEKNCRIQVSAWSTSSVSGRPAPILFLLAATLESKFRKKNTLIVPHNGEHDNTYVTASQDENEVWPSLQRQYRQQKLQPELYAVADGKNLMQKKRRQKHHSKNQSTASSTILSESTIRVTAQHAKTRKFQLPAPVFVKKRNCGSGTGLENAVGAVQAKTSVNTVVWVWNIGVVMLITVFLILLSLIGTNAFVAWKIGKLSRSLALVLGELTSMD</sequence>